<dbReference type="EMBL" id="AUXX01000019">
    <property type="protein sequence ID" value="KZN65825.1"/>
    <property type="molecule type" value="Genomic_DNA"/>
</dbReference>
<dbReference type="Pfam" id="PF00990">
    <property type="entry name" value="GGDEF"/>
    <property type="match status" value="1"/>
</dbReference>
<gene>
    <name evidence="2" type="ORF">N478_20555</name>
</gene>
<dbReference type="GO" id="GO:0071111">
    <property type="term" value="F:cyclic-guanylate-specific phosphodiesterase activity"/>
    <property type="evidence" value="ECO:0007669"/>
    <property type="project" value="InterPro"/>
</dbReference>
<dbReference type="Proteomes" id="UP000076661">
    <property type="component" value="Unassembled WGS sequence"/>
</dbReference>
<evidence type="ECO:0000313" key="3">
    <source>
        <dbReference type="Proteomes" id="UP000076661"/>
    </source>
</evidence>
<dbReference type="InterPro" id="IPR000160">
    <property type="entry name" value="GGDEF_dom"/>
</dbReference>
<dbReference type="PANTHER" id="PTHR33121">
    <property type="entry name" value="CYCLIC DI-GMP PHOSPHODIESTERASE PDEF"/>
    <property type="match status" value="1"/>
</dbReference>
<protein>
    <recommendedName>
        <fullName evidence="1">GGDEF domain-containing protein</fullName>
    </recommendedName>
</protein>
<reference evidence="2 3" key="1">
    <citation type="submission" date="2013-07" db="EMBL/GenBank/DDBJ databases">
        <title>Comparative Genomic and Metabolomic Analysis of Twelve Strains of Pseudoalteromonas luteoviolacea.</title>
        <authorList>
            <person name="Vynne N.G."/>
            <person name="Mansson M."/>
            <person name="Gram L."/>
        </authorList>
    </citation>
    <scope>NUCLEOTIDE SEQUENCE [LARGE SCALE GENOMIC DNA]</scope>
    <source>
        <strain evidence="2 3">S4060-1</strain>
    </source>
</reference>
<dbReference type="RefSeq" id="WP_063381454.1">
    <property type="nucleotide sequence ID" value="NZ_AUXX01000019.1"/>
</dbReference>
<dbReference type="PROSITE" id="PS50887">
    <property type="entry name" value="GGDEF"/>
    <property type="match status" value="1"/>
</dbReference>
<dbReference type="NCBIfam" id="TIGR00254">
    <property type="entry name" value="GGDEF"/>
    <property type="match status" value="1"/>
</dbReference>
<feature type="domain" description="GGDEF" evidence="1">
    <location>
        <begin position="200"/>
        <end position="335"/>
    </location>
</feature>
<name>A0A167M538_9GAMM</name>
<dbReference type="AlphaFoldDB" id="A0A167M538"/>
<dbReference type="InterPro" id="IPR043128">
    <property type="entry name" value="Rev_trsase/Diguanyl_cyclase"/>
</dbReference>
<comment type="caution">
    <text evidence="2">The sequence shown here is derived from an EMBL/GenBank/DDBJ whole genome shotgun (WGS) entry which is preliminary data.</text>
</comment>
<dbReference type="PANTHER" id="PTHR33121:SF70">
    <property type="entry name" value="SIGNALING PROTEIN YKOW"/>
    <property type="match status" value="1"/>
</dbReference>
<accession>A0A167M538</accession>
<dbReference type="PATRIC" id="fig|1365257.3.peg.2796"/>
<dbReference type="InterPro" id="IPR029787">
    <property type="entry name" value="Nucleotide_cyclase"/>
</dbReference>
<dbReference type="SUPFAM" id="SSF55073">
    <property type="entry name" value="Nucleotide cyclase"/>
    <property type="match status" value="1"/>
</dbReference>
<proteinExistence type="predicted"/>
<organism evidence="2 3">
    <name type="scientific">Pseudoalteromonas luteoviolacea S4060-1</name>
    <dbReference type="NCBI Taxonomy" id="1365257"/>
    <lineage>
        <taxon>Bacteria</taxon>
        <taxon>Pseudomonadati</taxon>
        <taxon>Pseudomonadota</taxon>
        <taxon>Gammaproteobacteria</taxon>
        <taxon>Alteromonadales</taxon>
        <taxon>Pseudoalteromonadaceae</taxon>
        <taxon>Pseudoalteromonas</taxon>
    </lineage>
</organism>
<sequence length="336" mass="38396">MTFHDPMALAQEKMTKVCHFLELHQLPPTPLNYQVTYTYISRSNTELAERLDRDLRNGVTIDNVYIEQLYFEFVYAEHQAELAVLKEVDNVIDELTVSTARSQQSITQFRRHIQNCSHALSNQDPAKNKQLLAEFALHTERLLEQQQKFKAGLLKAKKTQIEQHKALSNIRKQRLIDPHTGLYKRHYLSQRADMWLDQNKMLCAISIQVDNLEEFTAKYGDVIGEAVLQRIAQKIRKYVVESGVPGRTGKQEFTILLADIEPETAQIIAAKIRQGIRKLKFISNRGNIQFPELQLAVGIAKRQTESDFNELASKAAFAAQKAQALGRDCYISGANL</sequence>
<evidence type="ECO:0000313" key="2">
    <source>
        <dbReference type="EMBL" id="KZN65825.1"/>
    </source>
</evidence>
<dbReference type="SMART" id="SM00267">
    <property type="entry name" value="GGDEF"/>
    <property type="match status" value="1"/>
</dbReference>
<dbReference type="Gene3D" id="3.30.70.270">
    <property type="match status" value="1"/>
</dbReference>
<evidence type="ECO:0000259" key="1">
    <source>
        <dbReference type="PROSITE" id="PS50887"/>
    </source>
</evidence>
<dbReference type="InterPro" id="IPR050706">
    <property type="entry name" value="Cyclic-di-GMP_PDE-like"/>
</dbReference>